<name>A0A2K9DFA5_9MICO</name>
<organism evidence="1 2">
    <name type="scientific">Microbacterium hominis</name>
    <dbReference type="NCBI Taxonomy" id="162426"/>
    <lineage>
        <taxon>Bacteria</taxon>
        <taxon>Bacillati</taxon>
        <taxon>Actinomycetota</taxon>
        <taxon>Actinomycetes</taxon>
        <taxon>Micrococcales</taxon>
        <taxon>Microbacteriaceae</taxon>
        <taxon>Microbacterium</taxon>
    </lineage>
</organism>
<evidence type="ECO:0000313" key="2">
    <source>
        <dbReference type="Proteomes" id="UP000233276"/>
    </source>
</evidence>
<dbReference type="KEGG" id="mhos:CXR34_00655"/>
<dbReference type="Proteomes" id="UP000233276">
    <property type="component" value="Chromosome"/>
</dbReference>
<accession>A0A2K9DFA5</accession>
<reference evidence="1 2" key="1">
    <citation type="submission" date="2017-12" db="EMBL/GenBank/DDBJ databases">
        <title>Isolation and characterization of estrogens degradatiion strain Microbacterium hominis SJTG1.</title>
        <authorList>
            <person name="Xiong W."/>
            <person name="Yin C."/>
            <person name="Zheng D."/>
            <person name="Liang R."/>
        </authorList>
    </citation>
    <scope>NUCLEOTIDE SEQUENCE [LARGE SCALE GENOMIC DNA]</scope>
    <source>
        <strain evidence="1 2">SJTG1</strain>
    </source>
</reference>
<evidence type="ECO:0000313" key="1">
    <source>
        <dbReference type="EMBL" id="AUG28117.1"/>
    </source>
</evidence>
<gene>
    <name evidence="1" type="ORF">CXR34_00655</name>
</gene>
<dbReference type="EMBL" id="CP025299">
    <property type="protein sequence ID" value="AUG28117.1"/>
    <property type="molecule type" value="Genomic_DNA"/>
</dbReference>
<sequence length="73" mass="7985">MRCLMCEEPTTMYIPSDDVDGIGLHSCGVCGFEIEGPRDEPAHVADHRKLTATTTSTTCRFPLEMAEDAGNPR</sequence>
<proteinExistence type="predicted"/>
<protein>
    <submittedName>
        <fullName evidence="1">Uncharacterized protein</fullName>
    </submittedName>
</protein>
<dbReference type="AlphaFoldDB" id="A0A2K9DFA5"/>